<reference evidence="16" key="1">
    <citation type="journal article" date="2020" name="Fungal Divers.">
        <title>Resolving the Mortierellaceae phylogeny through synthesis of multi-gene phylogenetics and phylogenomics.</title>
        <authorList>
            <person name="Vandepol N."/>
            <person name="Liber J."/>
            <person name="Desiro A."/>
            <person name="Na H."/>
            <person name="Kennedy M."/>
            <person name="Barry K."/>
            <person name="Grigoriev I.V."/>
            <person name="Miller A.N."/>
            <person name="O'Donnell K."/>
            <person name="Stajich J.E."/>
            <person name="Bonito G."/>
        </authorList>
    </citation>
    <scope>NUCLEOTIDE SEQUENCE</scope>
    <source>
        <strain evidence="16">KOD1015</strain>
    </source>
</reference>
<evidence type="ECO:0000256" key="3">
    <source>
        <dbReference type="ARBA" id="ARBA00005313"/>
    </source>
</evidence>
<dbReference type="Pfam" id="PF02732">
    <property type="entry name" value="ERCC4"/>
    <property type="match status" value="1"/>
</dbReference>
<dbReference type="OrthoDB" id="343092at2759"/>
<dbReference type="GO" id="GO:0005634">
    <property type="term" value="C:nucleus"/>
    <property type="evidence" value="ECO:0007669"/>
    <property type="project" value="UniProtKB-SubCell"/>
</dbReference>
<dbReference type="GO" id="GO:0031573">
    <property type="term" value="P:mitotic intra-S DNA damage checkpoint signaling"/>
    <property type="evidence" value="ECO:0007669"/>
    <property type="project" value="TreeGrafter"/>
</dbReference>
<dbReference type="Proteomes" id="UP000780801">
    <property type="component" value="Unassembled WGS sequence"/>
</dbReference>
<comment type="subcellular location">
    <subcellularLocation>
        <location evidence="2">Nucleus</location>
    </subcellularLocation>
</comment>
<keyword evidence="5" id="KW-0479">Metal-binding</keyword>
<evidence type="ECO:0000256" key="2">
    <source>
        <dbReference type="ARBA" id="ARBA00004123"/>
    </source>
</evidence>
<keyword evidence="13" id="KW-0469">Meiosis</keyword>
<gene>
    <name evidence="16" type="ORF">BGW38_010971</name>
</gene>
<organism evidence="16 17">
    <name type="scientific">Lunasporangiospora selenospora</name>
    <dbReference type="NCBI Taxonomy" id="979761"/>
    <lineage>
        <taxon>Eukaryota</taxon>
        <taxon>Fungi</taxon>
        <taxon>Fungi incertae sedis</taxon>
        <taxon>Mucoromycota</taxon>
        <taxon>Mortierellomycotina</taxon>
        <taxon>Mortierellomycetes</taxon>
        <taxon>Mortierellales</taxon>
        <taxon>Mortierellaceae</taxon>
        <taxon>Lunasporangiospora</taxon>
    </lineage>
</organism>
<dbReference type="GO" id="GO:0003677">
    <property type="term" value="F:DNA binding"/>
    <property type="evidence" value="ECO:0007669"/>
    <property type="project" value="InterPro"/>
</dbReference>
<keyword evidence="10" id="KW-0233">DNA recombination</keyword>
<dbReference type="Gene3D" id="1.10.150.670">
    <property type="entry name" value="Crossover junction endonuclease EME1, DNA-binding domain"/>
    <property type="match status" value="1"/>
</dbReference>
<evidence type="ECO:0000256" key="9">
    <source>
        <dbReference type="ARBA" id="ARBA00022842"/>
    </source>
</evidence>
<evidence type="ECO:0000256" key="11">
    <source>
        <dbReference type="ARBA" id="ARBA00023204"/>
    </source>
</evidence>
<feature type="compositionally biased region" description="Polar residues" evidence="14">
    <location>
        <begin position="56"/>
        <end position="65"/>
    </location>
</feature>
<dbReference type="Gene3D" id="3.40.50.10130">
    <property type="match status" value="1"/>
</dbReference>
<evidence type="ECO:0000256" key="6">
    <source>
        <dbReference type="ARBA" id="ARBA00022759"/>
    </source>
</evidence>
<accession>A0A9P6KF51</accession>
<sequence>MQTGIMSLCRQRLMGEGPQSSHAHLRLGYRAPHLRPPYHATVLQIRGMNKSKELETISTTAGRSNGETKKDPWPDTFRPTKSNARSPQFEDISLSRDNDWPKKIWKQEDSGFSDYQPMILDVDEDLMKFESVTLPASKATVPSAEASLESIADIPLSPPKFFTDDFDDNSEDELLMDDVFSSNTKNRRRKGAGSTTASRQKNSDAPGTKRTFTSTRNNKRLSSSTEDALREWGMEGILDEDDQGPQSLENEILQRAKARKKMKAKAAVSGTDENSGGDDVSNEDSDYGEAGSNSKSVKAAQRKAEREAQKQAREAEKAVKKAAREEELQRKRALKEQERMVKEQEKLAKEQDKIALEVGKKAEKTAARALIVVNRLAHRTEAAKDMIICIEETLHESTFGQILDEYLVPLGCGVKYMQSGTQKRGMTQPCPLPNMIFWQRRATSRYDRDQDLFIPIEEGDRVTELESLFVWCLDVDEFSKMLDTDTFRPNLEKVKRDMRLRKNTERMNNAGKIKPSSSSLTMPPERLLQDKQRQKLRRMRLILLVKGFDSYTRELKKTTSKKFQEAVRATIQGGSENTNPEANQRADWWPSSERGAVDQDRVEKELLWLQMEEDCHVIHSNDDDESAEALVNFTEQIGLLPFKDARRSNLNAYVEGIRSGADETDTWVKSLQEIFMVTMLVAKSIVEEYPTLKSLYEGYRVCRSVYEAEFMLADIP</sequence>
<dbReference type="CDD" id="cd22249">
    <property type="entry name" value="UDM1_RNF168_RNF169-like"/>
    <property type="match status" value="1"/>
</dbReference>
<comment type="cofactor">
    <cofactor evidence="1">
        <name>Mg(2+)</name>
        <dbReference type="ChEBI" id="CHEBI:18420"/>
    </cofactor>
</comment>
<feature type="compositionally biased region" description="Basic and acidic residues" evidence="14">
    <location>
        <begin position="302"/>
        <end position="324"/>
    </location>
</feature>
<keyword evidence="9" id="KW-0460">Magnesium</keyword>
<evidence type="ECO:0000259" key="15">
    <source>
        <dbReference type="Pfam" id="PF02732"/>
    </source>
</evidence>
<feature type="region of interest" description="Disordered" evidence="14">
    <location>
        <begin position="264"/>
        <end position="324"/>
    </location>
</feature>
<name>A0A9P6KF51_9FUNG</name>
<dbReference type="InterPro" id="IPR006166">
    <property type="entry name" value="ERCC4_domain"/>
</dbReference>
<dbReference type="EMBL" id="JAABOA010000989">
    <property type="protein sequence ID" value="KAF9582611.1"/>
    <property type="molecule type" value="Genomic_DNA"/>
</dbReference>
<dbReference type="GO" id="GO:0006302">
    <property type="term" value="P:double-strand break repair"/>
    <property type="evidence" value="ECO:0007669"/>
    <property type="project" value="TreeGrafter"/>
</dbReference>
<feature type="compositionally biased region" description="Polar residues" evidence="14">
    <location>
        <begin position="193"/>
        <end position="226"/>
    </location>
</feature>
<keyword evidence="17" id="KW-1185">Reference proteome</keyword>
<keyword evidence="11" id="KW-0234">DNA repair</keyword>
<keyword evidence="12" id="KW-0539">Nucleus</keyword>
<dbReference type="GO" id="GO:0046872">
    <property type="term" value="F:metal ion binding"/>
    <property type="evidence" value="ECO:0007669"/>
    <property type="project" value="UniProtKB-KW"/>
</dbReference>
<protein>
    <recommendedName>
        <fullName evidence="15">ERCC4 domain-containing protein</fullName>
    </recommendedName>
</protein>
<dbReference type="GO" id="GO:0000712">
    <property type="term" value="P:resolution of meiotic recombination intermediates"/>
    <property type="evidence" value="ECO:0007669"/>
    <property type="project" value="TreeGrafter"/>
</dbReference>
<feature type="domain" description="ERCC4" evidence="15">
    <location>
        <begin position="525"/>
        <end position="633"/>
    </location>
</feature>
<dbReference type="GO" id="GO:0008821">
    <property type="term" value="F:crossover junction DNA endonuclease activity"/>
    <property type="evidence" value="ECO:0007669"/>
    <property type="project" value="TreeGrafter"/>
</dbReference>
<feature type="region of interest" description="Disordered" evidence="14">
    <location>
        <begin position="574"/>
        <end position="595"/>
    </location>
</feature>
<evidence type="ECO:0000256" key="7">
    <source>
        <dbReference type="ARBA" id="ARBA00022763"/>
    </source>
</evidence>
<dbReference type="Pfam" id="PF21292">
    <property type="entry name" value="EME1-MUS81_C"/>
    <property type="match status" value="1"/>
</dbReference>
<evidence type="ECO:0000313" key="16">
    <source>
        <dbReference type="EMBL" id="KAF9582611.1"/>
    </source>
</evidence>
<evidence type="ECO:0000256" key="14">
    <source>
        <dbReference type="SAM" id="MobiDB-lite"/>
    </source>
</evidence>
<evidence type="ECO:0000256" key="5">
    <source>
        <dbReference type="ARBA" id="ARBA00022723"/>
    </source>
</evidence>
<comment type="similarity">
    <text evidence="3">Belongs to the EME1/MMS4 family.</text>
</comment>
<dbReference type="InterPro" id="IPR042530">
    <property type="entry name" value="EME1/EME2_C"/>
</dbReference>
<evidence type="ECO:0000256" key="12">
    <source>
        <dbReference type="ARBA" id="ARBA00023242"/>
    </source>
</evidence>
<dbReference type="PANTHER" id="PTHR21077">
    <property type="entry name" value="EME1 PROTEIN"/>
    <property type="match status" value="1"/>
</dbReference>
<dbReference type="AlphaFoldDB" id="A0A9P6KF51"/>
<feature type="region of interest" description="Disordered" evidence="14">
    <location>
        <begin position="177"/>
        <end position="227"/>
    </location>
</feature>
<evidence type="ECO:0000256" key="10">
    <source>
        <dbReference type="ARBA" id="ARBA00023172"/>
    </source>
</evidence>
<dbReference type="PANTHER" id="PTHR21077:SF5">
    <property type="entry name" value="CROSSOVER JUNCTION ENDONUCLEASE MMS4"/>
    <property type="match status" value="1"/>
</dbReference>
<comment type="caution">
    <text evidence="16">The sequence shown here is derived from an EMBL/GenBank/DDBJ whole genome shotgun (WGS) entry which is preliminary data.</text>
</comment>
<evidence type="ECO:0000313" key="17">
    <source>
        <dbReference type="Proteomes" id="UP000780801"/>
    </source>
</evidence>
<keyword evidence="6" id="KW-0255">Endonuclease</keyword>
<evidence type="ECO:0000256" key="1">
    <source>
        <dbReference type="ARBA" id="ARBA00001946"/>
    </source>
</evidence>
<dbReference type="GO" id="GO:0031297">
    <property type="term" value="P:replication fork processing"/>
    <property type="evidence" value="ECO:0007669"/>
    <property type="project" value="TreeGrafter"/>
</dbReference>
<keyword evidence="7" id="KW-0227">DNA damage</keyword>
<dbReference type="InterPro" id="IPR033310">
    <property type="entry name" value="Mms4/EME1/EME2"/>
</dbReference>
<proteinExistence type="inferred from homology"/>
<keyword evidence="4" id="KW-0540">Nuclease</keyword>
<feature type="region of interest" description="Disordered" evidence="14">
    <location>
        <begin position="56"/>
        <end position="87"/>
    </location>
</feature>
<keyword evidence="8" id="KW-0378">Hydrolase</keyword>
<evidence type="ECO:0000256" key="13">
    <source>
        <dbReference type="ARBA" id="ARBA00023254"/>
    </source>
</evidence>
<evidence type="ECO:0000256" key="8">
    <source>
        <dbReference type="ARBA" id="ARBA00022801"/>
    </source>
</evidence>
<evidence type="ECO:0000256" key="4">
    <source>
        <dbReference type="ARBA" id="ARBA00022722"/>
    </source>
</evidence>
<feature type="non-terminal residue" evidence="16">
    <location>
        <position position="1"/>
    </location>
</feature>
<dbReference type="GO" id="GO:0048476">
    <property type="term" value="C:Holliday junction resolvase complex"/>
    <property type="evidence" value="ECO:0007669"/>
    <property type="project" value="InterPro"/>
</dbReference>